<sequence length="381" mass="42235">MSLQTLKNINRGAAEESPKNFPAMLEKFKGEIARALPKHINPDRMARIALTAFRMNPKLGECDPRSVFAAVIQSSQMGLEVGLMGEAHLVPFGDQCQLIPGYTGLMKLARQSGLVQDIYAHEVRVNDKFTLKLGLERNLEHEPLTVPGGFPASDEERGEVVGFYAVAVFKDGSRTFVAMSRKEVERIRDNSRGYQAAKRFKKESVWDSDFTAMGLKTAIRRLCKFLPKSPELATALALDAAAESGKPQNLDVKDVIDGTYAPIIDEDTGEILDADPKQDETKSQEQEVKTEQAKVEKTEIFGLKATEVKRGDTMTIVIDPREQGSKPAKANAKLATAIKAMEKASTKEALDEIYIRLEADFEGADLEALMREYRRIKDGLI</sequence>
<dbReference type="Proteomes" id="UP001482231">
    <property type="component" value="Unassembled WGS sequence"/>
</dbReference>
<evidence type="ECO:0000256" key="1">
    <source>
        <dbReference type="SAM" id="MobiDB-lite"/>
    </source>
</evidence>
<keyword evidence="3" id="KW-1185">Reference proteome</keyword>
<dbReference type="InterPro" id="IPR018330">
    <property type="entry name" value="RecT_fam"/>
</dbReference>
<accession>A0ABV0EHC8</accession>
<reference evidence="2 3" key="1">
    <citation type="submission" date="2024-02" db="EMBL/GenBank/DDBJ databases">
        <title>New thermophilic sulfur-oxidizing bacteria from a hot springs of the Uzon caldera (Kamchatka, Russia).</title>
        <authorList>
            <person name="Dukat A.M."/>
            <person name="Elcheninov A.G."/>
            <person name="Frolov E.N."/>
        </authorList>
    </citation>
    <scope>NUCLEOTIDE SEQUENCE [LARGE SCALE GENOMIC DNA]</scope>
    <source>
        <strain evidence="2 3">AK1</strain>
    </source>
</reference>
<dbReference type="RefSeq" id="WP_347309077.1">
    <property type="nucleotide sequence ID" value="NZ_JBAJEX010000014.1"/>
</dbReference>
<dbReference type="NCBIfam" id="TIGR00616">
    <property type="entry name" value="rect"/>
    <property type="match status" value="1"/>
</dbReference>
<organism evidence="2 3">
    <name type="scientific">Thiobacter aerophilum</name>
    <dbReference type="NCBI Taxonomy" id="3121275"/>
    <lineage>
        <taxon>Bacteria</taxon>
        <taxon>Pseudomonadati</taxon>
        <taxon>Pseudomonadota</taxon>
        <taxon>Betaproteobacteria</taxon>
        <taxon>Burkholderiales</taxon>
        <taxon>Thiobacteraceae</taxon>
        <taxon>Thiobacter</taxon>
    </lineage>
</organism>
<feature type="region of interest" description="Disordered" evidence="1">
    <location>
        <begin position="267"/>
        <end position="291"/>
    </location>
</feature>
<name>A0ABV0EHC8_9BURK</name>
<evidence type="ECO:0000313" key="2">
    <source>
        <dbReference type="EMBL" id="MEO1767966.1"/>
    </source>
</evidence>
<feature type="compositionally biased region" description="Basic and acidic residues" evidence="1">
    <location>
        <begin position="274"/>
        <end position="291"/>
    </location>
</feature>
<comment type="caution">
    <text evidence="2">The sequence shown here is derived from an EMBL/GenBank/DDBJ whole genome shotgun (WGS) entry which is preliminary data.</text>
</comment>
<dbReference type="EMBL" id="JBAJEX010000014">
    <property type="protein sequence ID" value="MEO1767966.1"/>
    <property type="molecule type" value="Genomic_DNA"/>
</dbReference>
<protein>
    <submittedName>
        <fullName evidence="2">Recombinase RecT</fullName>
    </submittedName>
</protein>
<dbReference type="InterPro" id="IPR004590">
    <property type="entry name" value="ssDNA_annealing_RecT"/>
</dbReference>
<evidence type="ECO:0000313" key="3">
    <source>
        <dbReference type="Proteomes" id="UP001482231"/>
    </source>
</evidence>
<dbReference type="Pfam" id="PF03837">
    <property type="entry name" value="RecT"/>
    <property type="match status" value="1"/>
</dbReference>
<proteinExistence type="predicted"/>
<gene>
    <name evidence="2" type="ORF">V6E02_12170</name>
</gene>